<keyword evidence="2" id="KW-1185">Reference proteome</keyword>
<organism evidence="1 2">
    <name type="scientific">Collimonas arenae</name>
    <dbReference type="NCBI Taxonomy" id="279058"/>
    <lineage>
        <taxon>Bacteria</taxon>
        <taxon>Pseudomonadati</taxon>
        <taxon>Pseudomonadota</taxon>
        <taxon>Betaproteobacteria</taxon>
        <taxon>Burkholderiales</taxon>
        <taxon>Oxalobacteraceae</taxon>
        <taxon>Collimonas</taxon>
    </lineage>
</organism>
<sequence>MGFTEIGYAKQTAEGIAGHDYPDKKGLKTMILPVQQVC</sequence>
<protein>
    <submittedName>
        <fullName evidence="1">Uncharacterized protein</fullName>
    </submittedName>
</protein>
<dbReference type="AlphaFoldDB" id="A0A0A1FDA9"/>
<reference evidence="2" key="1">
    <citation type="journal article" date="2014" name="Soil Biol. Biochem.">
        <title>Structure and function of bacterial communities in ageing soils: Insights from the Mendocino ecological staircase.</title>
        <authorList>
            <person name="Uroz S."/>
            <person name="Tech J.J."/>
            <person name="Sawaya N.A."/>
            <person name="Frey-Klett P."/>
            <person name="Leveau J.H.J."/>
        </authorList>
    </citation>
    <scope>NUCLEOTIDE SEQUENCE [LARGE SCALE GENOMIC DNA]</scope>
    <source>
        <strain evidence="2">Cal35</strain>
    </source>
</reference>
<name>A0A0A1FDA9_9BURK</name>
<gene>
    <name evidence="1" type="ORF">LT85_1664</name>
</gene>
<dbReference type="HOGENOM" id="CLU_3326712_0_0_4"/>
<evidence type="ECO:0000313" key="1">
    <source>
        <dbReference type="EMBL" id="AIY40822.1"/>
    </source>
</evidence>
<dbReference type="Proteomes" id="UP000030302">
    <property type="component" value="Chromosome"/>
</dbReference>
<dbReference type="KEGG" id="care:LT85_1664"/>
<proteinExistence type="predicted"/>
<evidence type="ECO:0000313" key="2">
    <source>
        <dbReference type="Proteomes" id="UP000030302"/>
    </source>
</evidence>
<dbReference type="EMBL" id="CP009962">
    <property type="protein sequence ID" value="AIY40822.1"/>
    <property type="molecule type" value="Genomic_DNA"/>
</dbReference>
<accession>A0A0A1FDA9</accession>